<dbReference type="RefSeq" id="WP_224525991.1">
    <property type="nucleotide sequence ID" value="NZ_JAIUJR010000002.1"/>
</dbReference>
<dbReference type="EMBL" id="JAIUJR010000002">
    <property type="protein sequence ID" value="MCA0131639.1"/>
    <property type="molecule type" value="Genomic_DNA"/>
</dbReference>
<keyword evidence="3" id="KW-1185">Reference proteome</keyword>
<evidence type="ECO:0000313" key="3">
    <source>
        <dbReference type="Proteomes" id="UP001198901"/>
    </source>
</evidence>
<reference evidence="3" key="1">
    <citation type="submission" date="2023-07" db="EMBL/GenBank/DDBJ databases">
        <authorList>
            <person name="Yue Y."/>
        </authorList>
    </citation>
    <scope>NUCLEOTIDE SEQUENCE [LARGE SCALE GENOMIC DNA]</scope>
    <source>
        <strain evidence="3">D23</strain>
    </source>
</reference>
<feature type="signal peptide" evidence="1">
    <location>
        <begin position="1"/>
        <end position="19"/>
    </location>
</feature>
<dbReference type="Proteomes" id="UP001198901">
    <property type="component" value="Unassembled WGS sequence"/>
</dbReference>
<keyword evidence="1" id="KW-0732">Signal</keyword>
<sequence length="310" mass="34640">MIKKIFALLSFLILFIAVTCDNEPYEGDIIIDTNDECLIVAELAEQALIDFTNADDEDFNLFCQVYRDALQEQIEVCGDENGDLQATIDSLGECIPENNTTACELAIAATALALEDLEDAITPNYQVACISYREALQNQIEVCGDDGTLQGLINDLGNCEPVVFNVVGEWKLLGWQSDIPRDIDNDGIETNDYLMEIDCFENETASFNADGTGALYYRESMQVQVSSPTNNPNDLDYSVECFEDVRTFDFTWTQEGDAITVTLDSDGSVLDFFRNGDLIFIAMRDFFVATSISSNVEDIVQDIIWGYVRY</sequence>
<protein>
    <recommendedName>
        <fullName evidence="4">Lipocalin-like domain-containing protein</fullName>
    </recommendedName>
</protein>
<feature type="chain" id="PRO_5046820785" description="Lipocalin-like domain-containing protein" evidence="1">
    <location>
        <begin position="20"/>
        <end position="310"/>
    </location>
</feature>
<gene>
    <name evidence="2" type="ORF">LBU54_03515</name>
</gene>
<proteinExistence type="predicted"/>
<name>A0ABS7XQ55_9FLAO</name>
<accession>A0ABS7XQ55</accession>
<evidence type="ECO:0000256" key="1">
    <source>
        <dbReference type="SAM" id="SignalP"/>
    </source>
</evidence>
<comment type="caution">
    <text evidence="2">The sequence shown here is derived from an EMBL/GenBank/DDBJ whole genome shotgun (WGS) entry which is preliminary data.</text>
</comment>
<evidence type="ECO:0008006" key="4">
    <source>
        <dbReference type="Google" id="ProtNLM"/>
    </source>
</evidence>
<organism evidence="2 3">
    <name type="scientific">Winogradskyella alexanderae</name>
    <dbReference type="NCBI Taxonomy" id="2877123"/>
    <lineage>
        <taxon>Bacteria</taxon>
        <taxon>Pseudomonadati</taxon>
        <taxon>Bacteroidota</taxon>
        <taxon>Flavobacteriia</taxon>
        <taxon>Flavobacteriales</taxon>
        <taxon>Flavobacteriaceae</taxon>
        <taxon>Winogradskyella</taxon>
    </lineage>
</organism>
<evidence type="ECO:0000313" key="2">
    <source>
        <dbReference type="EMBL" id="MCA0131639.1"/>
    </source>
</evidence>